<protein>
    <recommendedName>
        <fullName evidence="4">CHORD domain-containing protein</fullName>
    </recommendedName>
</protein>
<dbReference type="STRING" id="3218.A0A2K1JH92"/>
<dbReference type="PaxDb" id="3218-PP1S505_16V6.1"/>
<dbReference type="PROSITE" id="PS51401">
    <property type="entry name" value="CHORD"/>
    <property type="match status" value="2"/>
</dbReference>
<dbReference type="InterPro" id="IPR007051">
    <property type="entry name" value="CHORD_dom"/>
</dbReference>
<evidence type="ECO:0000256" key="3">
    <source>
        <dbReference type="ARBA" id="ARBA00022833"/>
    </source>
</evidence>
<dbReference type="AlphaFoldDB" id="A0A2K1JH92"/>
<dbReference type="Gramene" id="Pp3c14_10540V3.1">
    <property type="protein sequence ID" value="Pp3c14_10540V3.1"/>
    <property type="gene ID" value="Pp3c14_10540"/>
</dbReference>
<dbReference type="EMBL" id="ABEU02000014">
    <property type="protein sequence ID" value="PNR40918.1"/>
    <property type="molecule type" value="Genomic_DNA"/>
</dbReference>
<dbReference type="PANTHER" id="PTHR47895">
    <property type="entry name" value="CYSTEINE AND HISTIDINE-RICH DOMAIN-CONTAINING PROTEIN RAR1"/>
    <property type="match status" value="1"/>
</dbReference>
<dbReference type="Proteomes" id="UP000006727">
    <property type="component" value="Chromosome 14"/>
</dbReference>
<keyword evidence="2" id="KW-0677">Repeat</keyword>
<proteinExistence type="predicted"/>
<dbReference type="EnsemblPlants" id="Pp3c14_10540V3.1">
    <property type="protein sequence ID" value="Pp3c14_10540V3.1"/>
    <property type="gene ID" value="Pp3c14_10540"/>
</dbReference>
<gene>
    <name evidence="6" type="primary">LOC112291552</name>
    <name evidence="5" type="ORF">PHYPA_018321</name>
</gene>
<dbReference type="FunFam" id="4.10.1130.20:FF:000003">
    <property type="entry name" value="Cysteine and histidine-rich domain-containing protein RAR1"/>
    <property type="match status" value="1"/>
</dbReference>
<accession>A0A2K1JH92</accession>
<dbReference type="InterPro" id="IPR043316">
    <property type="entry name" value="RAR1"/>
</dbReference>
<sequence>MTSVVECARFHVMFQNFDLTSVDGFCGLDWTPLVYVSIGQPPLFHDGGKEWSCCKQRSHDFSDFLSLPGCTKGKHSSEKPVVKAAPSPNARLPQPINTGNSALDAAKAACIRCRQGFFCSDHGAQQPTAGVAKPVPATTVQTAASESSGIVKKAVPSKVFDINAKQVCKRKGCGNTFTEKDNHQEACNYHPGPAVFHDRLRGWKCCDVHVKEFDEFLEIPPCAKGWHDANPQDAA</sequence>
<dbReference type="GO" id="GO:0046872">
    <property type="term" value="F:metal ion binding"/>
    <property type="evidence" value="ECO:0007669"/>
    <property type="project" value="UniProtKB-KW"/>
</dbReference>
<evidence type="ECO:0000256" key="2">
    <source>
        <dbReference type="ARBA" id="ARBA00022737"/>
    </source>
</evidence>
<evidence type="ECO:0000259" key="4">
    <source>
        <dbReference type="PROSITE" id="PS51401"/>
    </source>
</evidence>
<dbReference type="EnsemblPlants" id="Pp3c14_10540V3.4">
    <property type="protein sequence ID" value="Pp3c14_10540V3.4"/>
    <property type="gene ID" value="Pp3c14_10540"/>
</dbReference>
<feature type="domain" description="CHORD" evidence="4">
    <location>
        <begin position="168"/>
        <end position="227"/>
    </location>
</feature>
<reference evidence="6" key="3">
    <citation type="submission" date="2020-12" db="UniProtKB">
        <authorList>
            <consortium name="EnsemblPlants"/>
        </authorList>
    </citation>
    <scope>IDENTIFICATION</scope>
</reference>
<evidence type="ECO:0000256" key="1">
    <source>
        <dbReference type="ARBA" id="ARBA00022723"/>
    </source>
</evidence>
<dbReference type="Gramene" id="Pp3c14_10540V3.4">
    <property type="protein sequence ID" value="Pp3c14_10540V3.4"/>
    <property type="gene ID" value="Pp3c14_10540"/>
</dbReference>
<evidence type="ECO:0000313" key="7">
    <source>
        <dbReference type="Proteomes" id="UP000006727"/>
    </source>
</evidence>
<organism evidence="5">
    <name type="scientific">Physcomitrium patens</name>
    <name type="common">Spreading-leaved earth moss</name>
    <name type="synonym">Physcomitrella patens</name>
    <dbReference type="NCBI Taxonomy" id="3218"/>
    <lineage>
        <taxon>Eukaryota</taxon>
        <taxon>Viridiplantae</taxon>
        <taxon>Streptophyta</taxon>
        <taxon>Embryophyta</taxon>
        <taxon>Bryophyta</taxon>
        <taxon>Bryophytina</taxon>
        <taxon>Bryopsida</taxon>
        <taxon>Funariidae</taxon>
        <taxon>Funariales</taxon>
        <taxon>Funariaceae</taxon>
        <taxon>Physcomitrium</taxon>
    </lineage>
</organism>
<reference evidence="5 7" key="2">
    <citation type="journal article" date="2018" name="Plant J.">
        <title>The Physcomitrella patens chromosome-scale assembly reveals moss genome structure and evolution.</title>
        <authorList>
            <person name="Lang D."/>
            <person name="Ullrich K.K."/>
            <person name="Murat F."/>
            <person name="Fuchs J."/>
            <person name="Jenkins J."/>
            <person name="Haas F.B."/>
            <person name="Piednoel M."/>
            <person name="Gundlach H."/>
            <person name="Van Bel M."/>
            <person name="Meyberg R."/>
            <person name="Vives C."/>
            <person name="Morata J."/>
            <person name="Symeonidi A."/>
            <person name="Hiss M."/>
            <person name="Muchero W."/>
            <person name="Kamisugi Y."/>
            <person name="Saleh O."/>
            <person name="Blanc G."/>
            <person name="Decker E.L."/>
            <person name="van Gessel N."/>
            <person name="Grimwood J."/>
            <person name="Hayes R.D."/>
            <person name="Graham S.W."/>
            <person name="Gunter L.E."/>
            <person name="McDaniel S.F."/>
            <person name="Hoernstein S.N.W."/>
            <person name="Larsson A."/>
            <person name="Li F.W."/>
            <person name="Perroud P.F."/>
            <person name="Phillips J."/>
            <person name="Ranjan P."/>
            <person name="Rokshar D.S."/>
            <person name="Rothfels C.J."/>
            <person name="Schneider L."/>
            <person name="Shu S."/>
            <person name="Stevenson D.W."/>
            <person name="Thummler F."/>
            <person name="Tillich M."/>
            <person name="Villarreal Aguilar J.C."/>
            <person name="Widiez T."/>
            <person name="Wong G.K."/>
            <person name="Wymore A."/>
            <person name="Zhang Y."/>
            <person name="Zimmer A.D."/>
            <person name="Quatrano R.S."/>
            <person name="Mayer K.F.X."/>
            <person name="Goodstein D."/>
            <person name="Casacuberta J.M."/>
            <person name="Vandepoele K."/>
            <person name="Reski R."/>
            <person name="Cuming A.C."/>
            <person name="Tuskan G.A."/>
            <person name="Maumus F."/>
            <person name="Salse J."/>
            <person name="Schmutz J."/>
            <person name="Rensing S.A."/>
        </authorList>
    </citation>
    <scope>NUCLEOTIDE SEQUENCE [LARGE SCALE GENOMIC DNA]</scope>
    <source>
        <strain evidence="6 7">cv. Gransden 2004</strain>
    </source>
</reference>
<keyword evidence="1" id="KW-0479">Metal-binding</keyword>
<evidence type="ECO:0000313" key="5">
    <source>
        <dbReference type="EMBL" id="PNR40918.1"/>
    </source>
</evidence>
<feature type="domain" description="CHORD" evidence="4">
    <location>
        <begin position="1"/>
        <end position="75"/>
    </location>
</feature>
<dbReference type="PANTHER" id="PTHR47895:SF2">
    <property type="entry name" value="CYSTEINE AND HISTIDINE-RICH DOMAIN-CONTAINING PROTEIN RAR1"/>
    <property type="match status" value="1"/>
</dbReference>
<reference evidence="5 7" key="1">
    <citation type="journal article" date="2008" name="Science">
        <title>The Physcomitrella genome reveals evolutionary insights into the conquest of land by plants.</title>
        <authorList>
            <person name="Rensing S."/>
            <person name="Lang D."/>
            <person name="Zimmer A."/>
            <person name="Terry A."/>
            <person name="Salamov A."/>
            <person name="Shapiro H."/>
            <person name="Nishiyama T."/>
            <person name="Perroud P.-F."/>
            <person name="Lindquist E."/>
            <person name="Kamisugi Y."/>
            <person name="Tanahashi T."/>
            <person name="Sakakibara K."/>
            <person name="Fujita T."/>
            <person name="Oishi K."/>
            <person name="Shin-I T."/>
            <person name="Kuroki Y."/>
            <person name="Toyoda A."/>
            <person name="Suzuki Y."/>
            <person name="Hashimoto A."/>
            <person name="Yamaguchi K."/>
            <person name="Sugano A."/>
            <person name="Kohara Y."/>
            <person name="Fujiyama A."/>
            <person name="Anterola A."/>
            <person name="Aoki S."/>
            <person name="Ashton N."/>
            <person name="Barbazuk W.B."/>
            <person name="Barker E."/>
            <person name="Bennetzen J."/>
            <person name="Bezanilla M."/>
            <person name="Blankenship R."/>
            <person name="Cho S.H."/>
            <person name="Dutcher S."/>
            <person name="Estelle M."/>
            <person name="Fawcett J.A."/>
            <person name="Gundlach H."/>
            <person name="Hanada K."/>
            <person name="Heyl A."/>
            <person name="Hicks K.A."/>
            <person name="Hugh J."/>
            <person name="Lohr M."/>
            <person name="Mayer K."/>
            <person name="Melkozernov A."/>
            <person name="Murata T."/>
            <person name="Nelson D."/>
            <person name="Pils B."/>
            <person name="Prigge M."/>
            <person name="Reiss B."/>
            <person name="Renner T."/>
            <person name="Rombauts S."/>
            <person name="Rushton P."/>
            <person name="Sanderfoot A."/>
            <person name="Schween G."/>
            <person name="Shiu S.-H."/>
            <person name="Stueber K."/>
            <person name="Theodoulou F.L."/>
            <person name="Tu H."/>
            <person name="Van de Peer Y."/>
            <person name="Verrier P.J."/>
            <person name="Waters E."/>
            <person name="Wood A."/>
            <person name="Yang L."/>
            <person name="Cove D."/>
            <person name="Cuming A."/>
            <person name="Hasebe M."/>
            <person name="Lucas S."/>
            <person name="Mishler D.B."/>
            <person name="Reski R."/>
            <person name="Grigoriev I."/>
            <person name="Quatrano R.S."/>
            <person name="Boore J.L."/>
        </authorList>
    </citation>
    <scope>NUCLEOTIDE SEQUENCE [LARGE SCALE GENOMIC DNA]</scope>
    <source>
        <strain evidence="6 7">cv. Gransden 2004</strain>
    </source>
</reference>
<dbReference type="Gene3D" id="4.10.1130.20">
    <property type="match status" value="2"/>
</dbReference>
<keyword evidence="7" id="KW-1185">Reference proteome</keyword>
<keyword evidence="3" id="KW-0862">Zinc</keyword>
<dbReference type="Pfam" id="PF04968">
    <property type="entry name" value="CHORD"/>
    <property type="match status" value="2"/>
</dbReference>
<evidence type="ECO:0000313" key="6">
    <source>
        <dbReference type="EnsemblPlants" id="Pp3c14_10540V3.1"/>
    </source>
</evidence>
<name>A0A2K1JH92_PHYPA</name>